<gene>
    <name evidence="1" type="ORF">AVEN_60265_1</name>
</gene>
<evidence type="ECO:0000313" key="2">
    <source>
        <dbReference type="Proteomes" id="UP000499080"/>
    </source>
</evidence>
<dbReference type="EMBL" id="BGPR01000273">
    <property type="protein sequence ID" value="GBM09629.1"/>
    <property type="molecule type" value="Genomic_DNA"/>
</dbReference>
<accession>A0A4Y2CZT7</accession>
<proteinExistence type="predicted"/>
<dbReference type="AlphaFoldDB" id="A0A4Y2CZT7"/>
<protein>
    <submittedName>
        <fullName evidence="1">Uncharacterized protein</fullName>
    </submittedName>
</protein>
<comment type="caution">
    <text evidence="1">The sequence shown here is derived from an EMBL/GenBank/DDBJ whole genome shotgun (WGS) entry which is preliminary data.</text>
</comment>
<sequence length="138" mass="15569">MMFISSPKFIKENFTGNPCVWDSDKSQEKFTKENFTGGPCVWDSDKSQEKLTKENFNGSPCKFTLSDDEDDASAVNLSFPSFRITSAGGPWTDDVRFSVYQAHVHGESSGIGFRIWNPTAPKPRPYYWASKALINRIV</sequence>
<dbReference type="Proteomes" id="UP000499080">
    <property type="component" value="Unassembled WGS sequence"/>
</dbReference>
<name>A0A4Y2CZT7_ARAVE</name>
<organism evidence="1 2">
    <name type="scientific">Araneus ventricosus</name>
    <name type="common">Orbweaver spider</name>
    <name type="synonym">Epeira ventricosa</name>
    <dbReference type="NCBI Taxonomy" id="182803"/>
    <lineage>
        <taxon>Eukaryota</taxon>
        <taxon>Metazoa</taxon>
        <taxon>Ecdysozoa</taxon>
        <taxon>Arthropoda</taxon>
        <taxon>Chelicerata</taxon>
        <taxon>Arachnida</taxon>
        <taxon>Araneae</taxon>
        <taxon>Araneomorphae</taxon>
        <taxon>Entelegynae</taxon>
        <taxon>Araneoidea</taxon>
        <taxon>Araneidae</taxon>
        <taxon>Araneus</taxon>
    </lineage>
</organism>
<reference evidence="1 2" key="1">
    <citation type="journal article" date="2019" name="Sci. Rep.">
        <title>Orb-weaving spider Araneus ventricosus genome elucidates the spidroin gene catalogue.</title>
        <authorList>
            <person name="Kono N."/>
            <person name="Nakamura H."/>
            <person name="Ohtoshi R."/>
            <person name="Moran D.A.P."/>
            <person name="Shinohara A."/>
            <person name="Yoshida Y."/>
            <person name="Fujiwara M."/>
            <person name="Mori M."/>
            <person name="Tomita M."/>
            <person name="Arakawa K."/>
        </authorList>
    </citation>
    <scope>NUCLEOTIDE SEQUENCE [LARGE SCALE GENOMIC DNA]</scope>
</reference>
<evidence type="ECO:0000313" key="1">
    <source>
        <dbReference type="EMBL" id="GBM09629.1"/>
    </source>
</evidence>
<keyword evidence="2" id="KW-1185">Reference proteome</keyword>